<evidence type="ECO:0000256" key="1">
    <source>
        <dbReference type="PROSITE-ProRule" id="PRU00409"/>
    </source>
</evidence>
<keyword evidence="4" id="KW-1185">Reference proteome</keyword>
<dbReference type="EMBL" id="FUKI01000046">
    <property type="protein sequence ID" value="SJM90285.1"/>
    <property type="molecule type" value="Genomic_DNA"/>
</dbReference>
<evidence type="ECO:0000259" key="2">
    <source>
        <dbReference type="PROSITE" id="PS50975"/>
    </source>
</evidence>
<dbReference type="InterPro" id="IPR024710">
    <property type="entry name" value="MfnD"/>
</dbReference>
<dbReference type="GO" id="GO:0046872">
    <property type="term" value="F:metal ion binding"/>
    <property type="evidence" value="ECO:0007669"/>
    <property type="project" value="InterPro"/>
</dbReference>
<protein>
    <recommendedName>
        <fullName evidence="2">ATP-grasp domain-containing protein</fullName>
    </recommendedName>
</protein>
<dbReference type="InterPro" id="IPR040803">
    <property type="entry name" value="MfnD_preATP-grasp"/>
</dbReference>
<dbReference type="AlphaFoldDB" id="A0A1R4H258"/>
<name>A0A1R4H258_9GAMM</name>
<dbReference type="InterPro" id="IPR011761">
    <property type="entry name" value="ATP-grasp"/>
</dbReference>
<dbReference type="RefSeq" id="WP_087142470.1">
    <property type="nucleotide sequence ID" value="NZ_FUKI01000046.1"/>
</dbReference>
<dbReference type="Gene3D" id="2.30.36.100">
    <property type="match status" value="1"/>
</dbReference>
<proteinExistence type="predicted"/>
<gene>
    <name evidence="3" type="ORF">CRENPOLYSF1_140030</name>
</gene>
<dbReference type="Pfam" id="PF18301">
    <property type="entry name" value="preATP-grasp_3"/>
    <property type="match status" value="1"/>
</dbReference>
<dbReference type="Proteomes" id="UP000195667">
    <property type="component" value="Unassembled WGS sequence"/>
</dbReference>
<sequence>MKILIFEYITGGGFNKQALPETLKREGKLMLEALLDNFTLLTDIDLLIMLDQRLVDTVNTLHYATAVINAEHHSHSEFAQLITGCDAVWPIAPEFDGILQSLCQTVEQSGKLLLTSPSNVVKATGNKYQTYLHLQKYAIATVPTCLLADDKTLSDEIPAIIASHYPTDSNEWIIKSIDGVGCSDSWIITDLLDINAINAKENYIIQPHMHGQKSSLSCLFKNGMAWIISINAQQFSVIDKRYHLTALMVNHNPDIDRYQDLADDIAYAFPELWGYVGIDLIETPLQTWVLEINPRLTTAFVGIEAALGINIADAVLQLLAGPPTLKPQHNKAISLILDDHTHA</sequence>
<evidence type="ECO:0000313" key="3">
    <source>
        <dbReference type="EMBL" id="SJM90285.1"/>
    </source>
</evidence>
<accession>A0A1R4H258</accession>
<dbReference type="GO" id="GO:0005524">
    <property type="term" value="F:ATP binding"/>
    <property type="evidence" value="ECO:0007669"/>
    <property type="project" value="UniProtKB-UniRule"/>
</dbReference>
<feature type="domain" description="ATP-grasp" evidence="2">
    <location>
        <begin position="131"/>
        <end position="320"/>
    </location>
</feature>
<dbReference type="Gene3D" id="3.30.470.20">
    <property type="entry name" value="ATP-grasp fold, B domain"/>
    <property type="match status" value="1"/>
</dbReference>
<reference evidence="4" key="1">
    <citation type="submission" date="2017-02" db="EMBL/GenBank/DDBJ databases">
        <authorList>
            <person name="Daims H."/>
        </authorList>
    </citation>
    <scope>NUCLEOTIDE SEQUENCE [LARGE SCALE GENOMIC DNA]</scope>
</reference>
<dbReference type="OrthoDB" id="271331at2"/>
<dbReference type="SUPFAM" id="SSF56059">
    <property type="entry name" value="Glutathione synthetase ATP-binding domain-like"/>
    <property type="match status" value="1"/>
</dbReference>
<dbReference type="Gene3D" id="3.40.50.11770">
    <property type="match status" value="1"/>
</dbReference>
<evidence type="ECO:0000313" key="4">
    <source>
        <dbReference type="Proteomes" id="UP000195667"/>
    </source>
</evidence>
<dbReference type="PROSITE" id="PS50975">
    <property type="entry name" value="ATP_GRASP"/>
    <property type="match status" value="1"/>
</dbReference>
<keyword evidence="1" id="KW-0547">Nucleotide-binding</keyword>
<dbReference type="PIRSF" id="PIRSF016766">
    <property type="entry name" value="UCP016766_ATPgrasp"/>
    <property type="match status" value="1"/>
</dbReference>
<keyword evidence="1" id="KW-0067">ATP-binding</keyword>
<organism evidence="3 4">
    <name type="scientific">Crenothrix polyspora</name>
    <dbReference type="NCBI Taxonomy" id="360316"/>
    <lineage>
        <taxon>Bacteria</taxon>
        <taxon>Pseudomonadati</taxon>
        <taxon>Pseudomonadota</taxon>
        <taxon>Gammaproteobacteria</taxon>
        <taxon>Methylococcales</taxon>
        <taxon>Crenotrichaceae</taxon>
        <taxon>Crenothrix</taxon>
    </lineage>
</organism>
<dbReference type="Pfam" id="PF02655">
    <property type="entry name" value="ATP-grasp_3"/>
    <property type="match status" value="1"/>
</dbReference>
<dbReference type="InterPro" id="IPR003806">
    <property type="entry name" value="ATP-grasp_PylC-type"/>
</dbReference>